<name>A0A2J6QZG8_HYAVF</name>
<reference evidence="3 4" key="1">
    <citation type="submission" date="2016-04" db="EMBL/GenBank/DDBJ databases">
        <title>A degradative enzymes factory behind the ericoid mycorrhizal symbiosis.</title>
        <authorList>
            <consortium name="DOE Joint Genome Institute"/>
            <person name="Martino E."/>
            <person name="Morin E."/>
            <person name="Grelet G."/>
            <person name="Kuo A."/>
            <person name="Kohler A."/>
            <person name="Daghino S."/>
            <person name="Barry K."/>
            <person name="Choi C."/>
            <person name="Cichocki N."/>
            <person name="Clum A."/>
            <person name="Copeland A."/>
            <person name="Hainaut M."/>
            <person name="Haridas S."/>
            <person name="Labutti K."/>
            <person name="Lindquist E."/>
            <person name="Lipzen A."/>
            <person name="Khouja H.-R."/>
            <person name="Murat C."/>
            <person name="Ohm R."/>
            <person name="Olson A."/>
            <person name="Spatafora J."/>
            <person name="Veneault-Fourrey C."/>
            <person name="Henrissat B."/>
            <person name="Grigoriev I."/>
            <person name="Martin F."/>
            <person name="Perotto S."/>
        </authorList>
    </citation>
    <scope>NUCLEOTIDE SEQUENCE [LARGE SCALE GENOMIC DNA]</scope>
    <source>
        <strain evidence="3 4">F</strain>
    </source>
</reference>
<keyword evidence="1" id="KW-0808">Transferase</keyword>
<protein>
    <recommendedName>
        <fullName evidence="2">Trichothecene 3-O-acetyltransferase-like N-terminal domain-containing protein</fullName>
    </recommendedName>
</protein>
<evidence type="ECO:0000259" key="2">
    <source>
        <dbReference type="Pfam" id="PF22664"/>
    </source>
</evidence>
<dbReference type="AlphaFoldDB" id="A0A2J6QZG8"/>
<dbReference type="Gene3D" id="3.30.559.10">
    <property type="entry name" value="Chloramphenicol acetyltransferase-like domain"/>
    <property type="match status" value="2"/>
</dbReference>
<gene>
    <name evidence="3" type="ORF">L207DRAFT_519036</name>
</gene>
<dbReference type="Pfam" id="PF22664">
    <property type="entry name" value="TRI-like_N"/>
    <property type="match status" value="1"/>
</dbReference>
<proteinExistence type="predicted"/>
<evidence type="ECO:0000313" key="3">
    <source>
        <dbReference type="EMBL" id="PMD31668.1"/>
    </source>
</evidence>
<dbReference type="EMBL" id="KZ613961">
    <property type="protein sequence ID" value="PMD31668.1"/>
    <property type="molecule type" value="Genomic_DNA"/>
</dbReference>
<organism evidence="3 4">
    <name type="scientific">Hyaloscypha variabilis (strain UAMH 11265 / GT02V1 / F)</name>
    <name type="common">Meliniomyces variabilis</name>
    <dbReference type="NCBI Taxonomy" id="1149755"/>
    <lineage>
        <taxon>Eukaryota</taxon>
        <taxon>Fungi</taxon>
        <taxon>Dikarya</taxon>
        <taxon>Ascomycota</taxon>
        <taxon>Pezizomycotina</taxon>
        <taxon>Leotiomycetes</taxon>
        <taxon>Helotiales</taxon>
        <taxon>Hyaloscyphaceae</taxon>
        <taxon>Hyaloscypha</taxon>
        <taxon>Hyaloscypha variabilis</taxon>
    </lineage>
</organism>
<dbReference type="STRING" id="1149755.A0A2J6QZG8"/>
<keyword evidence="4" id="KW-1185">Reference proteome</keyword>
<dbReference type="InterPro" id="IPR054710">
    <property type="entry name" value="Tri101-like_N"/>
</dbReference>
<dbReference type="GO" id="GO:0016740">
    <property type="term" value="F:transferase activity"/>
    <property type="evidence" value="ECO:0007669"/>
    <property type="project" value="UniProtKB-KW"/>
</dbReference>
<evidence type="ECO:0000256" key="1">
    <source>
        <dbReference type="ARBA" id="ARBA00022679"/>
    </source>
</evidence>
<feature type="domain" description="Trichothecene 3-O-acetyltransferase-like N-terminal" evidence="2">
    <location>
        <begin position="19"/>
        <end position="173"/>
    </location>
</feature>
<accession>A0A2J6QZG8</accession>
<dbReference type="PANTHER" id="PTHR31896">
    <property type="entry name" value="FAMILY REGULATORY PROTEIN, PUTATIVE (AFU_ORTHOLOGUE AFUA_3G14730)-RELATED"/>
    <property type="match status" value="1"/>
</dbReference>
<dbReference type="InterPro" id="IPR051283">
    <property type="entry name" value="Sec_Metabolite_Acyltrans"/>
</dbReference>
<evidence type="ECO:0000313" key="4">
    <source>
        <dbReference type="Proteomes" id="UP000235786"/>
    </source>
</evidence>
<sequence length="463" mass="51448">MDLNDCLNALESQPSFEGLYTQICLCYSVPDTFSYSEIIKRLTTGLKRLSESFPWVAGQVVQEKMNGNTGVFKIMPLEEIPRLVVKDLRNDPSMPTMETLKRSRFASSMLEEKIIAPRNTLPGTSAKSSLDFPVFSLQATFITGGLLLTFVSNHNSNDMIGQGLIMKLLSKACGNEKFTSEELSTGNLTRRNLIPTLGKSYLPGPELAYQLVKQPPSDIVSKDTNAEQSPTTSPDPECTWAYFIFQYASLTAIKSLATKSYALSSGFVSTDDSLTAFIYQSITRARLHRIDPTTKVTFTRAIDCRRYLDIPPTYLGLAQNLTYHTYTLGELAQAPLGNIASDLRRAVDPTTSTLRYDTCALATFLNNTPDKNAVDFTATLDLSKDIMLSSWAKVNCYDLDFNLGLGKAEAVRRPQICVPVESLVYFMPKALDGEIAVLVCLRNEDLERLRADKEFGMYAEYIG</sequence>
<dbReference type="OrthoDB" id="1862401at2759"/>
<dbReference type="Proteomes" id="UP000235786">
    <property type="component" value="Unassembled WGS sequence"/>
</dbReference>
<dbReference type="InterPro" id="IPR023213">
    <property type="entry name" value="CAT-like_dom_sf"/>
</dbReference>
<dbReference type="PANTHER" id="PTHR31896:SF64">
    <property type="entry name" value="TRICHOTHECENE 3-O-ACETYLTRANSFERASE"/>
    <property type="match status" value="1"/>
</dbReference>